<keyword evidence="5" id="KW-0732">Signal</keyword>
<evidence type="ECO:0000256" key="1">
    <source>
        <dbReference type="ARBA" id="ARBA00004442"/>
    </source>
</evidence>
<dbReference type="InterPro" id="IPR050330">
    <property type="entry name" value="Bact_OuterMem_StrucFunc"/>
</dbReference>
<evidence type="ECO:0000313" key="8">
    <source>
        <dbReference type="Proteomes" id="UP000304900"/>
    </source>
</evidence>
<evidence type="ECO:0000313" key="7">
    <source>
        <dbReference type="EMBL" id="TKT93169.1"/>
    </source>
</evidence>
<reference evidence="7 8" key="1">
    <citation type="submission" date="2019-05" db="EMBL/GenBank/DDBJ databases">
        <title>Dyadobacter AR-3-8 sp. nov., isolated from arctic soil.</title>
        <authorList>
            <person name="Chaudhary D.K."/>
        </authorList>
    </citation>
    <scope>NUCLEOTIDE SEQUENCE [LARGE SCALE GENOMIC DNA]</scope>
    <source>
        <strain evidence="7 8">AR-3-8</strain>
    </source>
</reference>
<comment type="subcellular location">
    <subcellularLocation>
        <location evidence="1">Cell outer membrane</location>
    </subcellularLocation>
</comment>
<evidence type="ECO:0000256" key="4">
    <source>
        <dbReference type="PROSITE-ProRule" id="PRU00473"/>
    </source>
</evidence>
<dbReference type="PRINTS" id="PR01021">
    <property type="entry name" value="OMPADOMAIN"/>
</dbReference>
<keyword evidence="3" id="KW-0998">Cell outer membrane</keyword>
<dbReference type="SUPFAM" id="SSF103088">
    <property type="entry name" value="OmpA-like"/>
    <property type="match status" value="1"/>
</dbReference>
<dbReference type="InterPro" id="IPR006664">
    <property type="entry name" value="OMP_bac"/>
</dbReference>
<comment type="caution">
    <text evidence="7">The sequence shown here is derived from an EMBL/GenBank/DDBJ whole genome shotgun (WGS) entry which is preliminary data.</text>
</comment>
<evidence type="ECO:0000256" key="5">
    <source>
        <dbReference type="SAM" id="SignalP"/>
    </source>
</evidence>
<proteinExistence type="predicted"/>
<dbReference type="PROSITE" id="PS51123">
    <property type="entry name" value="OMPA_2"/>
    <property type="match status" value="1"/>
</dbReference>
<dbReference type="CDD" id="cd07185">
    <property type="entry name" value="OmpA_C-like"/>
    <property type="match status" value="1"/>
</dbReference>
<dbReference type="InterPro" id="IPR036737">
    <property type="entry name" value="OmpA-like_sf"/>
</dbReference>
<dbReference type="PANTHER" id="PTHR30329:SF21">
    <property type="entry name" value="LIPOPROTEIN YIAD-RELATED"/>
    <property type="match status" value="1"/>
</dbReference>
<dbReference type="PANTHER" id="PTHR30329">
    <property type="entry name" value="STATOR ELEMENT OF FLAGELLAR MOTOR COMPLEX"/>
    <property type="match status" value="1"/>
</dbReference>
<keyword evidence="8" id="KW-1185">Reference proteome</keyword>
<keyword evidence="2 4" id="KW-0472">Membrane</keyword>
<dbReference type="OrthoDB" id="974928at2"/>
<dbReference type="EMBL" id="SZVO01000002">
    <property type="protein sequence ID" value="TKT93169.1"/>
    <property type="molecule type" value="Genomic_DNA"/>
</dbReference>
<sequence>MHKILLLVLILQTSSAQAQSKHDKIRTSFGMSGGAGYRRLSTDPKIENGPWNIFTYAGKPQSDWFGDYYTITEKGEKKKVFFREVDLDLMARYTIMNGSGNGWLFNLSYNVSRNSYSFDNNPTFQFKNYTLSRRNGDLEAWSFQGGIARFWDYDTKNETKLFIRLGAGLYTGYTTGGLNIPVNKNYQQTYIEKGAGFRVSFVSKEDHVFYLIPEVGLTAATQPIEITLSAHIPSKSYIFSERYSFYQKNTLVDETVISYGTFHTVAMLRVGFSFFKTFQKDKKKYKNTTINNVPPPNDKSSNVQLKTDSRFDIATKKAPIMLRLYFEEGKSDLLDNSTNELNDLASWLIANPTIHIQLNGHTDMIGDHEKNQILSIQRVVQVKNFLSLKGIEYQRVEIKGFGDTKPICAPPCAENRRVEMVILKK</sequence>
<dbReference type="AlphaFoldDB" id="A0A4U6D6Z2"/>
<dbReference type="Gene3D" id="3.30.1330.60">
    <property type="entry name" value="OmpA-like domain"/>
    <property type="match status" value="1"/>
</dbReference>
<dbReference type="Proteomes" id="UP000304900">
    <property type="component" value="Unassembled WGS sequence"/>
</dbReference>
<organism evidence="7 8">
    <name type="scientific">Dyadobacter frigoris</name>
    <dbReference type="NCBI Taxonomy" id="2576211"/>
    <lineage>
        <taxon>Bacteria</taxon>
        <taxon>Pseudomonadati</taxon>
        <taxon>Bacteroidota</taxon>
        <taxon>Cytophagia</taxon>
        <taxon>Cytophagales</taxon>
        <taxon>Spirosomataceae</taxon>
        <taxon>Dyadobacter</taxon>
    </lineage>
</organism>
<evidence type="ECO:0000256" key="2">
    <source>
        <dbReference type="ARBA" id="ARBA00023136"/>
    </source>
</evidence>
<dbReference type="GO" id="GO:0009279">
    <property type="term" value="C:cell outer membrane"/>
    <property type="evidence" value="ECO:0007669"/>
    <property type="project" value="UniProtKB-SubCell"/>
</dbReference>
<dbReference type="Pfam" id="PF00691">
    <property type="entry name" value="OmpA"/>
    <property type="match status" value="1"/>
</dbReference>
<gene>
    <name evidence="7" type="ORF">FDK13_04760</name>
</gene>
<feature type="domain" description="OmpA-like" evidence="6">
    <location>
        <begin position="313"/>
        <end position="425"/>
    </location>
</feature>
<evidence type="ECO:0000256" key="3">
    <source>
        <dbReference type="ARBA" id="ARBA00023237"/>
    </source>
</evidence>
<accession>A0A4U6D6Z2</accession>
<feature type="signal peptide" evidence="5">
    <location>
        <begin position="1"/>
        <end position="18"/>
    </location>
</feature>
<name>A0A4U6D6Z2_9BACT</name>
<protein>
    <submittedName>
        <fullName evidence="7">OmpA family protein</fullName>
    </submittedName>
</protein>
<dbReference type="InterPro" id="IPR006665">
    <property type="entry name" value="OmpA-like"/>
</dbReference>
<evidence type="ECO:0000259" key="6">
    <source>
        <dbReference type="PROSITE" id="PS51123"/>
    </source>
</evidence>
<feature type="chain" id="PRO_5020512870" evidence="5">
    <location>
        <begin position="19"/>
        <end position="425"/>
    </location>
</feature>